<dbReference type="AlphaFoldDB" id="A0A0E9Q695"/>
<protein>
    <recommendedName>
        <fullName evidence="2">Kazal-like domain-containing protein</fullName>
    </recommendedName>
</protein>
<dbReference type="EMBL" id="GBXM01096525">
    <property type="protein sequence ID" value="JAH12052.1"/>
    <property type="molecule type" value="Transcribed_RNA"/>
</dbReference>
<reference evidence="1" key="1">
    <citation type="submission" date="2014-11" db="EMBL/GenBank/DDBJ databases">
        <authorList>
            <person name="Amaro Gonzalez C."/>
        </authorList>
    </citation>
    <scope>NUCLEOTIDE SEQUENCE</scope>
</reference>
<evidence type="ECO:0000313" key="1">
    <source>
        <dbReference type="EMBL" id="JAH12052.1"/>
    </source>
</evidence>
<sequence>MFLNKVDLLKLNCLSNTYTEPYKPICARPGNQIHNKCICNLMLNTIK</sequence>
<evidence type="ECO:0008006" key="2">
    <source>
        <dbReference type="Google" id="ProtNLM"/>
    </source>
</evidence>
<name>A0A0E9Q695_ANGAN</name>
<accession>A0A0E9Q695</accession>
<proteinExistence type="predicted"/>
<reference evidence="1" key="2">
    <citation type="journal article" date="2015" name="Fish Shellfish Immunol.">
        <title>Early steps in the European eel (Anguilla anguilla)-Vibrio vulnificus interaction in the gills: Role of the RtxA13 toxin.</title>
        <authorList>
            <person name="Callol A."/>
            <person name="Pajuelo D."/>
            <person name="Ebbesson L."/>
            <person name="Teles M."/>
            <person name="MacKenzie S."/>
            <person name="Amaro C."/>
        </authorList>
    </citation>
    <scope>NUCLEOTIDE SEQUENCE</scope>
</reference>
<organism evidence="1">
    <name type="scientific">Anguilla anguilla</name>
    <name type="common">European freshwater eel</name>
    <name type="synonym">Muraena anguilla</name>
    <dbReference type="NCBI Taxonomy" id="7936"/>
    <lineage>
        <taxon>Eukaryota</taxon>
        <taxon>Metazoa</taxon>
        <taxon>Chordata</taxon>
        <taxon>Craniata</taxon>
        <taxon>Vertebrata</taxon>
        <taxon>Euteleostomi</taxon>
        <taxon>Actinopterygii</taxon>
        <taxon>Neopterygii</taxon>
        <taxon>Teleostei</taxon>
        <taxon>Anguilliformes</taxon>
        <taxon>Anguillidae</taxon>
        <taxon>Anguilla</taxon>
    </lineage>
</organism>